<reference evidence="7 8" key="1">
    <citation type="submission" date="2020-05" db="EMBL/GenBank/DDBJ databases">
        <title>Parvularcula mediterraneae sp. nov., isolated from polypropylene straw from shallow seawater of the seashore of Laganas in Zakynthos island, Greece.</title>
        <authorList>
            <person name="Szabo I."/>
            <person name="Al-Omari J."/>
            <person name="Rado J."/>
            <person name="Szerdahelyi G.S."/>
        </authorList>
    </citation>
    <scope>NUCLEOTIDE SEQUENCE [LARGE SCALE GENOMIC DNA]</scope>
    <source>
        <strain evidence="7 8">ZS-1/3</strain>
    </source>
</reference>
<dbReference type="InterPro" id="IPR029055">
    <property type="entry name" value="Ntn_hydrolases_N"/>
</dbReference>
<dbReference type="RefSeq" id="WP_173198976.1">
    <property type="nucleotide sequence ID" value="NZ_JABFCX010000003.1"/>
</dbReference>
<keyword evidence="3" id="KW-0378">Hydrolase</keyword>
<dbReference type="Gene3D" id="1.10.439.10">
    <property type="entry name" value="Penicillin Amidohydrolase, domain 1"/>
    <property type="match status" value="1"/>
</dbReference>
<evidence type="ECO:0000256" key="2">
    <source>
        <dbReference type="ARBA" id="ARBA00022729"/>
    </source>
</evidence>
<evidence type="ECO:0000256" key="5">
    <source>
        <dbReference type="PIRSR" id="PIRSR001227-1"/>
    </source>
</evidence>
<name>A0A7Y3RLW8_9PROT</name>
<dbReference type="AlphaFoldDB" id="A0A7Y3RLW8"/>
<dbReference type="PANTHER" id="PTHR34218">
    <property type="entry name" value="PEPTIDASE S45 PENICILLIN AMIDASE"/>
    <property type="match status" value="1"/>
</dbReference>
<organism evidence="7 8">
    <name type="scientific">Parvularcula mediterranea</name>
    <dbReference type="NCBI Taxonomy" id="2732508"/>
    <lineage>
        <taxon>Bacteria</taxon>
        <taxon>Pseudomonadati</taxon>
        <taxon>Pseudomonadota</taxon>
        <taxon>Alphaproteobacteria</taxon>
        <taxon>Parvularculales</taxon>
        <taxon>Parvularculaceae</taxon>
        <taxon>Parvularcula</taxon>
    </lineage>
</organism>
<comment type="caution">
    <text evidence="7">The sequence shown here is derived from an EMBL/GenBank/DDBJ whole genome shotgun (WGS) entry which is preliminary data.</text>
</comment>
<dbReference type="PIRSF" id="PIRSF001227">
    <property type="entry name" value="Pen_acylase"/>
    <property type="match status" value="1"/>
</dbReference>
<feature type="active site" description="Nucleophile" evidence="5">
    <location>
        <position position="202"/>
    </location>
</feature>
<dbReference type="Gene3D" id="1.10.1400.10">
    <property type="match status" value="1"/>
</dbReference>
<keyword evidence="4" id="KW-0865">Zymogen</keyword>
<dbReference type="GO" id="GO:0017000">
    <property type="term" value="P:antibiotic biosynthetic process"/>
    <property type="evidence" value="ECO:0007669"/>
    <property type="project" value="InterPro"/>
</dbReference>
<dbReference type="GO" id="GO:0016811">
    <property type="term" value="F:hydrolase activity, acting on carbon-nitrogen (but not peptide) bonds, in linear amides"/>
    <property type="evidence" value="ECO:0007669"/>
    <property type="project" value="InterPro"/>
</dbReference>
<dbReference type="InterPro" id="IPR014395">
    <property type="entry name" value="Pen/GL7ACA/AHL_acylase"/>
</dbReference>
<dbReference type="EMBL" id="JABFCX010000003">
    <property type="protein sequence ID" value="NNU16484.1"/>
    <property type="molecule type" value="Genomic_DNA"/>
</dbReference>
<evidence type="ECO:0000256" key="4">
    <source>
        <dbReference type="ARBA" id="ARBA00023145"/>
    </source>
</evidence>
<protein>
    <submittedName>
        <fullName evidence="7">Acylase</fullName>
    </submittedName>
</protein>
<evidence type="ECO:0000256" key="6">
    <source>
        <dbReference type="PIRSR" id="PIRSR001227-2"/>
    </source>
</evidence>
<dbReference type="Proteomes" id="UP000536835">
    <property type="component" value="Unassembled WGS sequence"/>
</dbReference>
<dbReference type="InterPro" id="IPR023343">
    <property type="entry name" value="Penicillin_amidase_dom1"/>
</dbReference>
<feature type="binding site" evidence="6">
    <location>
        <position position="277"/>
    </location>
    <ligand>
        <name>Ca(2+)</name>
        <dbReference type="ChEBI" id="CHEBI:29108"/>
    </ligand>
</feature>
<accession>A0A7Y3RLW8</accession>
<feature type="binding site" evidence="6">
    <location>
        <position position="278"/>
    </location>
    <ligand>
        <name>Ca(2+)</name>
        <dbReference type="ChEBI" id="CHEBI:29108"/>
    </ligand>
</feature>
<dbReference type="Gene3D" id="2.30.120.10">
    <property type="match status" value="1"/>
</dbReference>
<dbReference type="InterPro" id="IPR043147">
    <property type="entry name" value="Penicillin_amidase_A-knob"/>
</dbReference>
<dbReference type="PANTHER" id="PTHR34218:SF3">
    <property type="entry name" value="ACYL-HOMOSERINE LACTONE ACYLASE PVDQ"/>
    <property type="match status" value="1"/>
</dbReference>
<sequence>MKKIAAALAAFVAVFAAVVLVGGQLKKQATVRELRAVTEPAPFLIERDDFGVPSIYGATDPAVAFGLAYAHAEDDFQTLQERLAPIRSQLGAVQGKDGAVLDVINKMLQSQRIAAREFGTLTPEAQAMAQAYADGINKYAGENPGEMLRHELFPVTAQDIIAGFVLVQPFFHKFDDVLKRINNGTIETGGGVVGSAAEARGSNAFAVAPSRMADGTTLLISNSHQPWTGPLAWYEARLASGEGWSMAGPLFPGVPFILMGYNEHLGWTNTVNIPDLVDVYRLEMDDSGKRYRFDGEWRDLESESFWIKVRFGPVLVPIRQTVHRSVHGPVLKNDDGAYAIRYAGMGEIQHFEQYYRLNRAKSFEDWQEAMRMQAIPSTNFVYADREGNIAYLYNAKFPKRSPDIDWEGVLPGNSSEFLWEEYEPFEAQPYYVNPDSGWLVNANNTPFLATDAANNMRREDFPVVGIETITTNRIARSIALMSAHEGAFTDEDIDRIKYDTGYDFSSPLGKLFADLVADPALAGVDDEALSLLRTWDQTLDNQGAADALAALVVYDLYLGMRGWHEMPSHEHALTEAAKHLRETFGRIDPTFTELSRLRRGEHDLPLTGGPDALKALYWGFDEDGRLYGLNGDGYIGYYKWDENGLVRAESIYPLGAAMTRPDSPHYDDQAPLFAEEAMKPAPVPDWRKAAALAQ</sequence>
<evidence type="ECO:0000313" key="8">
    <source>
        <dbReference type="Proteomes" id="UP000536835"/>
    </source>
</evidence>
<comment type="similarity">
    <text evidence="1">Belongs to the peptidase S45 family.</text>
</comment>
<keyword evidence="6" id="KW-0106">Calcium</keyword>
<evidence type="ECO:0000313" key="7">
    <source>
        <dbReference type="EMBL" id="NNU16484.1"/>
    </source>
</evidence>
<keyword evidence="6" id="KW-0479">Metal-binding</keyword>
<comment type="cofactor">
    <cofactor evidence="6">
        <name>Ca(2+)</name>
        <dbReference type="ChEBI" id="CHEBI:29108"/>
    </cofactor>
    <text evidence="6">Binds 1 Ca(2+) ion per dimer.</text>
</comment>
<feature type="binding site" evidence="6">
    <location>
        <position position="275"/>
    </location>
    <ligand>
        <name>Ca(2+)</name>
        <dbReference type="ChEBI" id="CHEBI:29108"/>
    </ligand>
</feature>
<dbReference type="Gene3D" id="3.60.20.10">
    <property type="entry name" value="Glutamine Phosphoribosylpyrophosphate, subunit 1, domain 1"/>
    <property type="match status" value="1"/>
</dbReference>
<dbReference type="GO" id="GO:0046872">
    <property type="term" value="F:metal ion binding"/>
    <property type="evidence" value="ECO:0007669"/>
    <property type="project" value="UniProtKB-KW"/>
</dbReference>
<keyword evidence="2" id="KW-0732">Signal</keyword>
<dbReference type="SUPFAM" id="SSF56235">
    <property type="entry name" value="N-terminal nucleophile aminohydrolases (Ntn hydrolases)"/>
    <property type="match status" value="1"/>
</dbReference>
<proteinExistence type="inferred from homology"/>
<evidence type="ECO:0000256" key="1">
    <source>
        <dbReference type="ARBA" id="ARBA00006586"/>
    </source>
</evidence>
<keyword evidence="8" id="KW-1185">Reference proteome</keyword>
<dbReference type="InterPro" id="IPR002692">
    <property type="entry name" value="S45"/>
</dbReference>
<gene>
    <name evidence="7" type="ORF">HK107_09145</name>
</gene>
<dbReference type="Pfam" id="PF01804">
    <property type="entry name" value="Penicil_amidase"/>
    <property type="match status" value="1"/>
</dbReference>
<evidence type="ECO:0000256" key="3">
    <source>
        <dbReference type="ARBA" id="ARBA00022801"/>
    </source>
</evidence>
<dbReference type="InterPro" id="IPR043146">
    <property type="entry name" value="Penicillin_amidase_N_B-knob"/>
</dbReference>